<dbReference type="InterPro" id="IPR006439">
    <property type="entry name" value="HAD-SF_hydro_IA"/>
</dbReference>
<keyword evidence="1" id="KW-0378">Hydrolase</keyword>
<dbReference type="EC" id="3.1.3.23" evidence="1"/>
<dbReference type="EMBL" id="JACCBU010000001">
    <property type="protein sequence ID" value="NYE72427.1"/>
    <property type="molecule type" value="Genomic_DNA"/>
</dbReference>
<dbReference type="GO" id="GO:0050308">
    <property type="term" value="F:sugar-phosphatase activity"/>
    <property type="evidence" value="ECO:0007669"/>
    <property type="project" value="UniProtKB-EC"/>
</dbReference>
<dbReference type="NCBIfam" id="TIGR01509">
    <property type="entry name" value="HAD-SF-IA-v3"/>
    <property type="match status" value="1"/>
</dbReference>
<keyword evidence="2" id="KW-1185">Reference proteome</keyword>
<comment type="caution">
    <text evidence="1">The sequence shown here is derived from an EMBL/GenBank/DDBJ whole genome shotgun (WGS) entry which is preliminary data.</text>
</comment>
<dbReference type="AlphaFoldDB" id="A0A7Y9I917"/>
<organism evidence="1 2">
    <name type="scientific">Microlunatus parietis</name>
    <dbReference type="NCBI Taxonomy" id="682979"/>
    <lineage>
        <taxon>Bacteria</taxon>
        <taxon>Bacillati</taxon>
        <taxon>Actinomycetota</taxon>
        <taxon>Actinomycetes</taxon>
        <taxon>Propionibacteriales</taxon>
        <taxon>Propionibacteriaceae</taxon>
        <taxon>Microlunatus</taxon>
    </lineage>
</organism>
<evidence type="ECO:0000313" key="2">
    <source>
        <dbReference type="Proteomes" id="UP000569914"/>
    </source>
</evidence>
<dbReference type="SFLD" id="SFLDG01129">
    <property type="entry name" value="C1.5:_HAD__Beta-PGM__Phosphata"/>
    <property type="match status" value="1"/>
</dbReference>
<evidence type="ECO:0000313" key="1">
    <source>
        <dbReference type="EMBL" id="NYE72427.1"/>
    </source>
</evidence>
<dbReference type="PANTHER" id="PTHR43481:SF4">
    <property type="entry name" value="GLYCEROL-1-PHOSPHATE PHOSPHOHYDROLASE 1-RELATED"/>
    <property type="match status" value="1"/>
</dbReference>
<dbReference type="SUPFAM" id="SSF56784">
    <property type="entry name" value="HAD-like"/>
    <property type="match status" value="1"/>
</dbReference>
<dbReference type="Gene3D" id="1.10.150.240">
    <property type="entry name" value="Putative phosphatase, domain 2"/>
    <property type="match status" value="1"/>
</dbReference>
<proteinExistence type="predicted"/>
<name>A0A7Y9I917_9ACTN</name>
<dbReference type="InterPro" id="IPR023214">
    <property type="entry name" value="HAD_sf"/>
</dbReference>
<dbReference type="InterPro" id="IPR036412">
    <property type="entry name" value="HAD-like_sf"/>
</dbReference>
<sequence>MTDVTAADPLAGLADRRFAAVIFDMDGTLVDSTPAIIRAWTAWAIDFGITAEQLAGGHGLPSADVVRRLIAEPDQARAIERINELELADLADIVVLPGADLALRDLASARNAIATSASRPLAAARLAAAGLVPPTVLITIDDVRRGKPAPDPFLEAARRLDVAPEDCLVVEDAPNGLRAAHAAGCATLAVLTTSEPAELQADAIVPNLSAVRFRPDGEEITVRLHSRTG</sequence>
<dbReference type="SFLD" id="SFLDS00003">
    <property type="entry name" value="Haloacid_Dehalogenase"/>
    <property type="match status" value="1"/>
</dbReference>
<protein>
    <submittedName>
        <fullName evidence="1">Sugar-phosphatase</fullName>
        <ecNumber evidence="1">3.1.3.23</ecNumber>
    </submittedName>
</protein>
<gene>
    <name evidence="1" type="ORF">BKA15_003756</name>
</gene>
<dbReference type="InterPro" id="IPR023198">
    <property type="entry name" value="PGP-like_dom2"/>
</dbReference>
<reference evidence="1 2" key="1">
    <citation type="submission" date="2020-07" db="EMBL/GenBank/DDBJ databases">
        <title>Sequencing the genomes of 1000 actinobacteria strains.</title>
        <authorList>
            <person name="Klenk H.-P."/>
        </authorList>
    </citation>
    <scope>NUCLEOTIDE SEQUENCE [LARGE SCALE GENOMIC DNA]</scope>
    <source>
        <strain evidence="1 2">DSM 22083</strain>
    </source>
</reference>
<dbReference type="RefSeq" id="WP_312879120.1">
    <property type="nucleotide sequence ID" value="NZ_JACCBU010000001.1"/>
</dbReference>
<dbReference type="Pfam" id="PF00702">
    <property type="entry name" value="Hydrolase"/>
    <property type="match status" value="1"/>
</dbReference>
<dbReference type="FunFam" id="3.40.50.1000:FF:000162">
    <property type="entry name" value="HAD-like protein"/>
    <property type="match status" value="1"/>
</dbReference>
<accession>A0A7Y9I917</accession>
<dbReference type="Proteomes" id="UP000569914">
    <property type="component" value="Unassembled WGS sequence"/>
</dbReference>
<dbReference type="NCBIfam" id="TIGR01549">
    <property type="entry name" value="HAD-SF-IA-v1"/>
    <property type="match status" value="1"/>
</dbReference>
<dbReference type="InterPro" id="IPR051806">
    <property type="entry name" value="HAD-like_SPP"/>
</dbReference>
<dbReference type="PANTHER" id="PTHR43481">
    <property type="entry name" value="FRUCTOSE-1-PHOSPHATE PHOSPHATASE"/>
    <property type="match status" value="1"/>
</dbReference>
<dbReference type="Gene3D" id="3.40.50.1000">
    <property type="entry name" value="HAD superfamily/HAD-like"/>
    <property type="match status" value="1"/>
</dbReference>